<name>A0AAD8CR23_ACIOX</name>
<dbReference type="AlphaFoldDB" id="A0AAD8CR23"/>
<dbReference type="CDD" id="cd20328">
    <property type="entry name" value="FXYD3-like"/>
    <property type="match status" value="1"/>
</dbReference>
<keyword evidence="4 7" id="KW-0812">Transmembrane</keyword>
<evidence type="ECO:0000256" key="2">
    <source>
        <dbReference type="ARBA" id="ARBA00005948"/>
    </source>
</evidence>
<evidence type="ECO:0000256" key="7">
    <source>
        <dbReference type="RuleBase" id="RU364131"/>
    </source>
</evidence>
<comment type="caution">
    <text evidence="7">Lacks conserved residue(s) required for the propagation of feature annotation.</text>
</comment>
<dbReference type="GO" id="GO:0006811">
    <property type="term" value="P:monoatomic ion transport"/>
    <property type="evidence" value="ECO:0007669"/>
    <property type="project" value="UniProtKB-KW"/>
</dbReference>
<dbReference type="Gene3D" id="1.20.5.780">
    <property type="entry name" value="Single helix bin"/>
    <property type="match status" value="1"/>
</dbReference>
<organism evidence="8 9">
    <name type="scientific">Acipenser oxyrinchus oxyrinchus</name>
    <dbReference type="NCBI Taxonomy" id="40147"/>
    <lineage>
        <taxon>Eukaryota</taxon>
        <taxon>Metazoa</taxon>
        <taxon>Chordata</taxon>
        <taxon>Craniata</taxon>
        <taxon>Vertebrata</taxon>
        <taxon>Euteleostomi</taxon>
        <taxon>Actinopterygii</taxon>
        <taxon>Chondrostei</taxon>
        <taxon>Acipenseriformes</taxon>
        <taxon>Acipenseridae</taxon>
        <taxon>Acipenser</taxon>
    </lineage>
</organism>
<dbReference type="GO" id="GO:0043269">
    <property type="term" value="P:regulation of monoatomic ion transport"/>
    <property type="evidence" value="ECO:0007669"/>
    <property type="project" value="InterPro"/>
</dbReference>
<evidence type="ECO:0000256" key="1">
    <source>
        <dbReference type="ARBA" id="ARBA00004167"/>
    </source>
</evidence>
<dbReference type="GO" id="GO:0016020">
    <property type="term" value="C:membrane"/>
    <property type="evidence" value="ECO:0007669"/>
    <property type="project" value="UniProtKB-SubCell"/>
</dbReference>
<comment type="similarity">
    <text evidence="2 7">Belongs to the FXYD family.</text>
</comment>
<keyword evidence="5 7" id="KW-0406">Ion transport</keyword>
<dbReference type="GO" id="GO:0017080">
    <property type="term" value="F:sodium channel regulator activity"/>
    <property type="evidence" value="ECO:0007669"/>
    <property type="project" value="TreeGrafter"/>
</dbReference>
<reference evidence="8" key="1">
    <citation type="submission" date="2022-02" db="EMBL/GenBank/DDBJ databases">
        <title>Atlantic sturgeon de novo genome assembly.</title>
        <authorList>
            <person name="Stock M."/>
            <person name="Klopp C."/>
            <person name="Guiguen Y."/>
            <person name="Cabau C."/>
            <person name="Parinello H."/>
            <person name="Santidrian Yebra-Pimentel E."/>
            <person name="Kuhl H."/>
            <person name="Dirks R.P."/>
            <person name="Guessner J."/>
            <person name="Wuertz S."/>
            <person name="Du K."/>
            <person name="Schartl M."/>
        </authorList>
    </citation>
    <scope>NUCLEOTIDE SEQUENCE</scope>
    <source>
        <strain evidence="8">STURGEONOMICS-FGT-2020</strain>
        <tissue evidence="8">Whole blood</tissue>
    </source>
</reference>
<dbReference type="Pfam" id="PF02038">
    <property type="entry name" value="ATP1G1_PLM_MAT8"/>
    <property type="match status" value="1"/>
</dbReference>
<keyword evidence="9" id="KW-1185">Reference proteome</keyword>
<proteinExistence type="inferred from homology"/>
<gene>
    <name evidence="8" type="primary">FXYD1</name>
    <name evidence="8" type="ORF">AOXY_G27436</name>
</gene>
<accession>A0AAD8CR23</accession>
<evidence type="ECO:0000313" key="9">
    <source>
        <dbReference type="Proteomes" id="UP001230051"/>
    </source>
</evidence>
<evidence type="ECO:0000313" key="8">
    <source>
        <dbReference type="EMBL" id="KAK1155076.1"/>
    </source>
</evidence>
<sequence>MEIFRSTFCTINNEIGLKPELQPIRSQGGIKKPQRSYSLTSPYHPQLCQLNQPDTSPASSHRVSSSGIGQVLLKMATVTALVFLTVLAAALIDATETAEKTDPFTYDYSQLRVGGLIMAAVLCLIGICILFSNHCRCKFKQDNRKRANGTAATTEQLLSSPARASEC</sequence>
<dbReference type="InterPro" id="IPR000272">
    <property type="entry name" value="Ion-transport_regulator_FXYD"/>
</dbReference>
<keyword evidence="7" id="KW-1133">Transmembrane helix</keyword>
<feature type="transmembrane region" description="Helical" evidence="7">
    <location>
        <begin position="71"/>
        <end position="92"/>
    </location>
</feature>
<comment type="caution">
    <text evidence="8">The sequence shown here is derived from an EMBL/GenBank/DDBJ whole genome shotgun (WGS) entry which is preliminary data.</text>
</comment>
<dbReference type="EMBL" id="JAGXEW010000032">
    <property type="protein sequence ID" value="KAK1155076.1"/>
    <property type="molecule type" value="Genomic_DNA"/>
</dbReference>
<dbReference type="Proteomes" id="UP001230051">
    <property type="component" value="Unassembled WGS sequence"/>
</dbReference>
<feature type="transmembrane region" description="Helical" evidence="7">
    <location>
        <begin position="112"/>
        <end position="131"/>
    </location>
</feature>
<keyword evidence="6 7" id="KW-0472">Membrane</keyword>
<comment type="subcellular location">
    <subcellularLocation>
        <location evidence="1">Membrane</location>
        <topology evidence="1">Single-pass membrane protein</topology>
    </subcellularLocation>
</comment>
<evidence type="ECO:0000256" key="6">
    <source>
        <dbReference type="ARBA" id="ARBA00023136"/>
    </source>
</evidence>
<keyword evidence="3 7" id="KW-0813">Transport</keyword>
<evidence type="ECO:0000256" key="3">
    <source>
        <dbReference type="ARBA" id="ARBA00022448"/>
    </source>
</evidence>
<dbReference type="FunFam" id="1.20.5.780:FF:000008">
    <property type="entry name" value="FXYD domain-containing ion transport regulator"/>
    <property type="match status" value="1"/>
</dbReference>
<protein>
    <recommendedName>
        <fullName evidence="7">FXYD domain-containing ion transport regulator</fullName>
    </recommendedName>
</protein>
<dbReference type="PANTHER" id="PTHR14132">
    <property type="entry name" value="SODIUM/POTASSIUM-TRANSPORTING ATPASE SUBUNIT GAMMA"/>
    <property type="match status" value="1"/>
</dbReference>
<dbReference type="PANTHER" id="PTHR14132:SF14">
    <property type="entry name" value="FXYD DOMAIN-CONTAINING ION TRANSPORT REGULATOR 5"/>
    <property type="match status" value="1"/>
</dbReference>
<evidence type="ECO:0000256" key="5">
    <source>
        <dbReference type="ARBA" id="ARBA00023065"/>
    </source>
</evidence>
<evidence type="ECO:0000256" key="4">
    <source>
        <dbReference type="ARBA" id="ARBA00022692"/>
    </source>
</evidence>